<keyword evidence="1" id="KW-0560">Oxidoreductase</keyword>
<dbReference type="InterPro" id="IPR036188">
    <property type="entry name" value="FAD/NAD-bd_sf"/>
</dbReference>
<protein>
    <submittedName>
        <fullName evidence="3">FAD-binding oxidoreductase</fullName>
    </submittedName>
</protein>
<evidence type="ECO:0000259" key="2">
    <source>
        <dbReference type="Pfam" id="PF01266"/>
    </source>
</evidence>
<dbReference type="SUPFAM" id="SSF51905">
    <property type="entry name" value="FAD/NAD(P)-binding domain"/>
    <property type="match status" value="1"/>
</dbReference>
<organism evidence="3 4">
    <name type="scientific">SAR92 clade bacterium</name>
    <dbReference type="NCBI Taxonomy" id="2315479"/>
    <lineage>
        <taxon>Bacteria</taxon>
        <taxon>Pseudomonadati</taxon>
        <taxon>Pseudomonadota</taxon>
        <taxon>Gammaproteobacteria</taxon>
        <taxon>Cellvibrionales</taxon>
        <taxon>Porticoccaceae</taxon>
        <taxon>SAR92 clade</taxon>
    </lineage>
</organism>
<sequence length="427" mass="47137">MKANVGQEHTSSYYAATVNRVTNFDKLKGQKSADVCVIGAGFTGISTALHLAERGYSVHVLEANKVGWGASGRNGGQIIGGISGETRLSKGLSKDDEKRVFEMGWQGHKIIRDRVSKYNIKCDLKQGYVDVAIKPKHVRDLENYAKVLDESNFDFGQELLNQDEVRKTLGTEKYIGGLKINYNGHLHPLNLCIGEADAARALGAVISEKSPVIKITHGVKPVVETQHGSVEADFVVLAGNAYHFIEPKLRGAVLPVKSFIIGSEPLSSEVVNKINPQDLAVCDPNYILEYFRLSADKRLLFGRRFPYFGDNPEIIKNALIPKMLKVYPELKNTNFEFGWGGTIGVTVNRVPQLGRISDNIFYSQGYSGHGVNVTHLAGQIMADIVGGTAERFDVFSKIKPIIFPGQHLFRNQLVSLGMLYYRLIDAL</sequence>
<name>A0A520LLT8_9GAMM</name>
<dbReference type="Proteomes" id="UP000318148">
    <property type="component" value="Unassembled WGS sequence"/>
</dbReference>
<dbReference type="EMBL" id="SHBO01000023">
    <property type="protein sequence ID" value="RZO06582.1"/>
    <property type="molecule type" value="Genomic_DNA"/>
</dbReference>
<evidence type="ECO:0000313" key="3">
    <source>
        <dbReference type="EMBL" id="RZO06582.1"/>
    </source>
</evidence>
<dbReference type="GO" id="GO:0016491">
    <property type="term" value="F:oxidoreductase activity"/>
    <property type="evidence" value="ECO:0007669"/>
    <property type="project" value="UniProtKB-KW"/>
</dbReference>
<comment type="caution">
    <text evidence="3">The sequence shown here is derived from an EMBL/GenBank/DDBJ whole genome shotgun (WGS) entry which is preliminary data.</text>
</comment>
<dbReference type="InterPro" id="IPR006076">
    <property type="entry name" value="FAD-dep_OxRdtase"/>
</dbReference>
<reference evidence="3 4" key="1">
    <citation type="submission" date="2019-02" db="EMBL/GenBank/DDBJ databases">
        <title>Prokaryotic population dynamics and viral predation in marine succession experiment using metagenomics: the confinement effect.</title>
        <authorList>
            <person name="Haro-Moreno J.M."/>
            <person name="Rodriguez-Valera F."/>
            <person name="Lopez-Perez M."/>
        </authorList>
    </citation>
    <scope>NUCLEOTIDE SEQUENCE [LARGE SCALE GENOMIC DNA]</scope>
    <source>
        <strain evidence="3">MED-G169</strain>
    </source>
</reference>
<evidence type="ECO:0000256" key="1">
    <source>
        <dbReference type="ARBA" id="ARBA00023002"/>
    </source>
</evidence>
<proteinExistence type="predicted"/>
<dbReference type="Pfam" id="PF01266">
    <property type="entry name" value="DAO"/>
    <property type="match status" value="1"/>
</dbReference>
<accession>A0A520LLT8</accession>
<gene>
    <name evidence="3" type="ORF">EVB02_02420</name>
</gene>
<dbReference type="Gene3D" id="3.30.9.10">
    <property type="entry name" value="D-Amino Acid Oxidase, subunit A, domain 2"/>
    <property type="match status" value="1"/>
</dbReference>
<dbReference type="Gene3D" id="3.50.50.60">
    <property type="entry name" value="FAD/NAD(P)-binding domain"/>
    <property type="match status" value="1"/>
</dbReference>
<dbReference type="AlphaFoldDB" id="A0A520LLT8"/>
<dbReference type="PANTHER" id="PTHR13847:SF281">
    <property type="entry name" value="FAD DEPENDENT OXIDOREDUCTASE DOMAIN-CONTAINING PROTEIN"/>
    <property type="match status" value="1"/>
</dbReference>
<evidence type="ECO:0000313" key="4">
    <source>
        <dbReference type="Proteomes" id="UP000318148"/>
    </source>
</evidence>
<dbReference type="GO" id="GO:0005737">
    <property type="term" value="C:cytoplasm"/>
    <property type="evidence" value="ECO:0007669"/>
    <property type="project" value="TreeGrafter"/>
</dbReference>
<dbReference type="PANTHER" id="PTHR13847">
    <property type="entry name" value="SARCOSINE DEHYDROGENASE-RELATED"/>
    <property type="match status" value="1"/>
</dbReference>
<feature type="domain" description="FAD dependent oxidoreductase" evidence="2">
    <location>
        <begin position="34"/>
        <end position="383"/>
    </location>
</feature>